<proteinExistence type="inferred from homology"/>
<dbReference type="InterPro" id="IPR044861">
    <property type="entry name" value="IPNS-like_FE2OG_OXY"/>
</dbReference>
<protein>
    <recommendedName>
        <fullName evidence="6">Fe2OG dioxygenase domain-containing protein</fullName>
    </recommendedName>
</protein>
<keyword evidence="3 5" id="KW-0560">Oxidoreductase</keyword>
<comment type="similarity">
    <text evidence="1 5">Belongs to the iron/ascorbate-dependent oxidoreductase family.</text>
</comment>
<evidence type="ECO:0000259" key="6">
    <source>
        <dbReference type="PROSITE" id="PS51471"/>
    </source>
</evidence>
<dbReference type="InterPro" id="IPR005123">
    <property type="entry name" value="Oxoglu/Fe-dep_dioxygenase_dom"/>
</dbReference>
<organism evidence="7">
    <name type="scientific">Opuntia streptacantha</name>
    <name type="common">Prickly pear cactus</name>
    <name type="synonym">Opuntia cardona</name>
    <dbReference type="NCBI Taxonomy" id="393608"/>
    <lineage>
        <taxon>Eukaryota</taxon>
        <taxon>Viridiplantae</taxon>
        <taxon>Streptophyta</taxon>
        <taxon>Embryophyta</taxon>
        <taxon>Tracheophyta</taxon>
        <taxon>Spermatophyta</taxon>
        <taxon>Magnoliopsida</taxon>
        <taxon>eudicotyledons</taxon>
        <taxon>Gunneridae</taxon>
        <taxon>Pentapetalae</taxon>
        <taxon>Caryophyllales</taxon>
        <taxon>Cactineae</taxon>
        <taxon>Cactaceae</taxon>
        <taxon>Opuntioideae</taxon>
        <taxon>Opuntia</taxon>
    </lineage>
</organism>
<dbReference type="PRINTS" id="PR00682">
    <property type="entry name" value="IPNSYNTHASE"/>
</dbReference>
<evidence type="ECO:0000256" key="2">
    <source>
        <dbReference type="ARBA" id="ARBA00022723"/>
    </source>
</evidence>
<feature type="domain" description="Fe2OG dioxygenase" evidence="6">
    <location>
        <begin position="201"/>
        <end position="302"/>
    </location>
</feature>
<evidence type="ECO:0000256" key="3">
    <source>
        <dbReference type="ARBA" id="ARBA00023002"/>
    </source>
</evidence>
<dbReference type="PROSITE" id="PS51471">
    <property type="entry name" value="FE2OG_OXY"/>
    <property type="match status" value="1"/>
</dbReference>
<reference evidence="7" key="1">
    <citation type="journal article" date="2013" name="J. Plant Res.">
        <title>Effect of fungi and light on seed germination of three Opuntia species from semiarid lands of central Mexico.</title>
        <authorList>
            <person name="Delgado-Sanchez P."/>
            <person name="Jimenez-Bremont J.F."/>
            <person name="Guerrero-Gonzalez Mde L."/>
            <person name="Flores J."/>
        </authorList>
    </citation>
    <scope>NUCLEOTIDE SEQUENCE</scope>
    <source>
        <tissue evidence="7">Cladode</tissue>
    </source>
</reference>
<evidence type="ECO:0000256" key="5">
    <source>
        <dbReference type="RuleBase" id="RU003682"/>
    </source>
</evidence>
<dbReference type="Pfam" id="PF14226">
    <property type="entry name" value="DIOX_N"/>
    <property type="match status" value="1"/>
</dbReference>
<dbReference type="GO" id="GO:0046872">
    <property type="term" value="F:metal ion binding"/>
    <property type="evidence" value="ECO:0007669"/>
    <property type="project" value="UniProtKB-KW"/>
</dbReference>
<dbReference type="Pfam" id="PF03171">
    <property type="entry name" value="2OG-FeII_Oxy"/>
    <property type="match status" value="1"/>
</dbReference>
<dbReference type="Gene3D" id="2.60.120.330">
    <property type="entry name" value="B-lactam Antibiotic, Isopenicillin N Synthase, Chain"/>
    <property type="match status" value="1"/>
</dbReference>
<dbReference type="InterPro" id="IPR026992">
    <property type="entry name" value="DIOX_N"/>
</dbReference>
<dbReference type="PANTHER" id="PTHR10209:SF885">
    <property type="entry name" value="2OG-FE(II) OXYGENASE FAMILY, PUTATIVE (AFU_ORTHOLOGUE AFUA_2G00750)-RELATED"/>
    <property type="match status" value="1"/>
</dbReference>
<name>A0A7C9A2W9_OPUST</name>
<dbReference type="FunFam" id="2.60.120.330:FF:000012">
    <property type="entry name" value="Gibberellin 20 oxidase 1"/>
    <property type="match status" value="1"/>
</dbReference>
<accession>A0A7C9A2W9</accession>
<evidence type="ECO:0000313" key="7">
    <source>
        <dbReference type="EMBL" id="MBA4655775.1"/>
    </source>
</evidence>
<reference evidence="7" key="2">
    <citation type="submission" date="2020-07" db="EMBL/GenBank/DDBJ databases">
        <authorList>
            <person name="Vera ALvarez R."/>
            <person name="Arias-Moreno D.M."/>
            <person name="Jimenez-Jacinto V."/>
            <person name="Jimenez-Bremont J.F."/>
            <person name="Swaminathan K."/>
            <person name="Moose S.P."/>
            <person name="Guerrero-Gonzalez M.L."/>
            <person name="Marino-Ramirez L."/>
            <person name="Landsman D."/>
            <person name="Rodriguez-Kessler M."/>
            <person name="Delgado-Sanchez P."/>
        </authorList>
    </citation>
    <scope>NUCLEOTIDE SEQUENCE</scope>
    <source>
        <tissue evidence="7">Cladode</tissue>
    </source>
</reference>
<evidence type="ECO:0000256" key="1">
    <source>
        <dbReference type="ARBA" id="ARBA00008056"/>
    </source>
</evidence>
<dbReference type="AlphaFoldDB" id="A0A7C9A2W9"/>
<sequence length="357" mass="40338">MGEIDEAFIQAAEHRPKPTITEAEGIPVINLSPLISIDHLSSTNLTEEAIAVISQVGDACEKWGFFQVVNHGIPMDKLHDIDRVARKFFSLPMEEKRKVRKDEENPMGYHDTELTRNVRDWKQVFDFTTKDDETPIPVSPDDLHAAKPVVNRWPDNPPEFRELAEGYAKEVEKLAFKLMEVIALSLGLPAERFYGFFKDQTTSFIRLNHYPPCPSPDLALGVGRHKDAGGLTILAQDGVAGLQVRRKGDGEWVLVKPAPGALIINVGDMTQVWSNDRYESVEHRVIVNSDKDRISIAYFFNPAFYALAKPLDELVNAQNPPKYKEFTWGAFLLTRKNSNFKNLGVENLQISHFKIAQ</sequence>
<dbReference type="EMBL" id="GISG01189022">
    <property type="protein sequence ID" value="MBA4655775.1"/>
    <property type="molecule type" value="Transcribed_RNA"/>
</dbReference>
<dbReference type="PANTHER" id="PTHR10209">
    <property type="entry name" value="OXIDOREDUCTASE, 2OG-FE II OXYGENASE FAMILY PROTEIN"/>
    <property type="match status" value="1"/>
</dbReference>
<keyword evidence="4 5" id="KW-0408">Iron</keyword>
<evidence type="ECO:0000256" key="4">
    <source>
        <dbReference type="ARBA" id="ARBA00023004"/>
    </source>
</evidence>
<dbReference type="SUPFAM" id="SSF51197">
    <property type="entry name" value="Clavaminate synthase-like"/>
    <property type="match status" value="1"/>
</dbReference>
<keyword evidence="2 5" id="KW-0479">Metal-binding</keyword>
<dbReference type="InterPro" id="IPR027443">
    <property type="entry name" value="IPNS-like_sf"/>
</dbReference>
<dbReference type="GO" id="GO:0051213">
    <property type="term" value="F:dioxygenase activity"/>
    <property type="evidence" value="ECO:0007669"/>
    <property type="project" value="UniProtKB-ARBA"/>
</dbReference>